<dbReference type="RefSeq" id="WP_157079405.1">
    <property type="nucleotide sequence ID" value="NZ_JAADZU010000082.1"/>
</dbReference>
<dbReference type="Proteomes" id="UP000466307">
    <property type="component" value="Unassembled WGS sequence"/>
</dbReference>
<dbReference type="EMBL" id="JAADZU010000082">
    <property type="protein sequence ID" value="NDK91747.1"/>
    <property type="molecule type" value="Genomic_DNA"/>
</dbReference>
<keyword evidence="2" id="KW-1185">Reference proteome</keyword>
<evidence type="ECO:0000313" key="1">
    <source>
        <dbReference type="EMBL" id="NDK91747.1"/>
    </source>
</evidence>
<proteinExistence type="predicted"/>
<accession>A0A7K3LW28</accession>
<organism evidence="1 2">
    <name type="scientific">Gordonia desulfuricans</name>
    <dbReference type="NCBI Taxonomy" id="89051"/>
    <lineage>
        <taxon>Bacteria</taxon>
        <taxon>Bacillati</taxon>
        <taxon>Actinomycetota</taxon>
        <taxon>Actinomycetes</taxon>
        <taxon>Mycobacteriales</taxon>
        <taxon>Gordoniaceae</taxon>
        <taxon>Gordonia</taxon>
    </lineage>
</organism>
<gene>
    <name evidence="1" type="ORF">GYA93_19530</name>
</gene>
<dbReference type="AlphaFoldDB" id="A0A7K3LW28"/>
<name>A0A7K3LW28_9ACTN</name>
<evidence type="ECO:0000313" key="2">
    <source>
        <dbReference type="Proteomes" id="UP000466307"/>
    </source>
</evidence>
<reference evidence="1 2" key="1">
    <citation type="submission" date="2020-01" db="EMBL/GenBank/DDBJ databases">
        <title>Investigation of new actinobacteria for the biodesulphurisation of diesel fuel.</title>
        <authorList>
            <person name="Athi Narayanan S.M."/>
        </authorList>
    </citation>
    <scope>NUCLEOTIDE SEQUENCE [LARGE SCALE GENOMIC DNA]</scope>
    <source>
        <strain evidence="1 2">213E</strain>
    </source>
</reference>
<comment type="caution">
    <text evidence="1">The sequence shown here is derived from an EMBL/GenBank/DDBJ whole genome shotgun (WGS) entry which is preliminary data.</text>
</comment>
<sequence length="70" mass="7789">MNILNRIASWRPIHRVMHWCCEVPVIAFVDGGEPGSRVTGYLVVDGIHVDFTGTIIDPEAPFEGDEEDHA</sequence>
<protein>
    <submittedName>
        <fullName evidence="1">Uncharacterized protein</fullName>
    </submittedName>
</protein>